<evidence type="ECO:0000313" key="1">
    <source>
        <dbReference type="EMBL" id="KAJ4474873.1"/>
    </source>
</evidence>
<evidence type="ECO:0000313" key="2">
    <source>
        <dbReference type="Proteomes" id="UP001150266"/>
    </source>
</evidence>
<comment type="caution">
    <text evidence="1">The sequence shown here is derived from an EMBL/GenBank/DDBJ whole genome shotgun (WGS) entry which is preliminary data.</text>
</comment>
<reference evidence="1" key="1">
    <citation type="submission" date="2022-08" db="EMBL/GenBank/DDBJ databases">
        <title>A Global Phylogenomic Analysis of the Shiitake Genus Lentinula.</title>
        <authorList>
            <consortium name="DOE Joint Genome Institute"/>
            <person name="Sierra-Patev S."/>
            <person name="Min B."/>
            <person name="Naranjo-Ortiz M."/>
            <person name="Looney B."/>
            <person name="Konkel Z."/>
            <person name="Slot J.C."/>
            <person name="Sakamoto Y."/>
            <person name="Steenwyk J.L."/>
            <person name="Rokas A."/>
            <person name="Carro J."/>
            <person name="Camarero S."/>
            <person name="Ferreira P."/>
            <person name="Molpeceres G."/>
            <person name="Ruiz-Duenas F.J."/>
            <person name="Serrano A."/>
            <person name="Henrissat B."/>
            <person name="Drula E."/>
            <person name="Hughes K.W."/>
            <person name="Mata J.L."/>
            <person name="Ishikawa N.K."/>
            <person name="Vargas-Isla R."/>
            <person name="Ushijima S."/>
            <person name="Smith C.A."/>
            <person name="Ahrendt S."/>
            <person name="Andreopoulos W."/>
            <person name="He G."/>
            <person name="Labutti K."/>
            <person name="Lipzen A."/>
            <person name="Ng V."/>
            <person name="Riley R."/>
            <person name="Sandor L."/>
            <person name="Barry K."/>
            <person name="Martinez A.T."/>
            <person name="Xiao Y."/>
            <person name="Gibbons J.G."/>
            <person name="Terashima K."/>
            <person name="Grigoriev I.V."/>
            <person name="Hibbett D.S."/>
        </authorList>
    </citation>
    <scope>NUCLEOTIDE SEQUENCE</scope>
    <source>
        <strain evidence="1">JLM2183</strain>
    </source>
</reference>
<dbReference type="OrthoDB" id="2917041at2759"/>
<dbReference type="AlphaFoldDB" id="A0A9W9A5F2"/>
<dbReference type="EMBL" id="JAOTPV010000015">
    <property type="protein sequence ID" value="KAJ4474873.1"/>
    <property type="molecule type" value="Genomic_DNA"/>
</dbReference>
<sequence length="84" mass="9554">NYAHKNNILFLCYPLHGTCVYQGLDVVVFSVFKLCICQQHGDHCQKTGESYQSKFSPDLQKCEPLCPDTQNNPVCILKDRCMAI</sequence>
<keyword evidence="2" id="KW-1185">Reference proteome</keyword>
<dbReference type="Proteomes" id="UP001150266">
    <property type="component" value="Unassembled WGS sequence"/>
</dbReference>
<name>A0A9W9A5F2_9AGAR</name>
<accession>A0A9W9A5F2</accession>
<organism evidence="1 2">
    <name type="scientific">Lentinula aciculospora</name>
    <dbReference type="NCBI Taxonomy" id="153920"/>
    <lineage>
        <taxon>Eukaryota</taxon>
        <taxon>Fungi</taxon>
        <taxon>Dikarya</taxon>
        <taxon>Basidiomycota</taxon>
        <taxon>Agaricomycotina</taxon>
        <taxon>Agaricomycetes</taxon>
        <taxon>Agaricomycetidae</taxon>
        <taxon>Agaricales</taxon>
        <taxon>Marasmiineae</taxon>
        <taxon>Omphalotaceae</taxon>
        <taxon>Lentinula</taxon>
    </lineage>
</organism>
<protein>
    <submittedName>
        <fullName evidence="1">Uncharacterized protein</fullName>
    </submittedName>
</protein>
<feature type="non-terminal residue" evidence="1">
    <location>
        <position position="1"/>
    </location>
</feature>
<gene>
    <name evidence="1" type="ORF">J3R30DRAFT_3295146</name>
</gene>
<proteinExistence type="predicted"/>